<dbReference type="NCBIfam" id="NF007739">
    <property type="entry name" value="PRK10419.1"/>
    <property type="match status" value="2"/>
</dbReference>
<dbReference type="SMART" id="SM00382">
    <property type="entry name" value="AAA"/>
    <property type="match status" value="2"/>
</dbReference>
<comment type="similarity">
    <text evidence="2">Belongs to the ABC transporter superfamily.</text>
</comment>
<feature type="domain" description="ABC transporter" evidence="11">
    <location>
        <begin position="24"/>
        <end position="266"/>
    </location>
</feature>
<evidence type="ECO:0000256" key="2">
    <source>
        <dbReference type="ARBA" id="ARBA00005417"/>
    </source>
</evidence>
<dbReference type="PANTHER" id="PTHR43297:SF14">
    <property type="entry name" value="ATPASE AAA-TYPE CORE DOMAIN-CONTAINING PROTEIN"/>
    <property type="match status" value="1"/>
</dbReference>
<feature type="region of interest" description="Disordered" evidence="10">
    <location>
        <begin position="1"/>
        <end position="20"/>
    </location>
</feature>
<dbReference type="PROSITE" id="PS00211">
    <property type="entry name" value="ABC_TRANSPORTER_1"/>
    <property type="match status" value="2"/>
</dbReference>
<evidence type="ECO:0000256" key="6">
    <source>
        <dbReference type="ARBA" id="ARBA00022741"/>
    </source>
</evidence>
<sequence length="620" mass="65739">MTPTTTTTVPAGSPGPGAAEAPLLEVRDLRVGFPKRYGDVAVLDGVDLTIGVGEAVAVVGESGCGKSLLGMAAAHLLPPTAHVSGTVAFRGRDVRAMSRRELRRIRGAGIAVIFQDAMTSLNPGMTVGAQLRQVCRLGSSTSPEELLAAVGLEQSERILRAKPYQLSGGQRQRVLISIALARDPALVIADEPTTALDVTVQRQVVELLQGLQASRGFALMFVSHDLGLVSEVASHTTVMYAGQVVESGPTAEILGRPRHPYTAGLLNASLSLEERWPLLAPISGHVRPPTGFVSGCRFRDRCARADDTCATRPDLVHADGRRLACFHPLAATDALATRPVVVAEPDPPSAGVQVDDAGRNVVVEARDVVVDYHGHGTTTRALAGVTLAVHAGESVGLIGESGSGKTTLARSLLGLVEPSSGEVRHRDTDIYRLPRMARFRTLARDAAMVFQDPRSSLNSRLSVGAVVRDPLVVLGIGDRRSRDATVREVLESVGLPATMAERPVRALSGGQLQRVALARALAVEPSLIVADEPTSALDVSVQAQILNLLQGIRAQRHLALLVVSHDMRVIRFATDHTVVMLNGEIVEQGPTERIYEDPQHPYTQALLAAAPSLHAAGDDQ</sequence>
<dbReference type="CDD" id="cd03257">
    <property type="entry name" value="ABC_NikE_OppD_transporters"/>
    <property type="match status" value="2"/>
</dbReference>
<keyword evidence="6" id="KW-0547">Nucleotide-binding</keyword>
<keyword evidence="8" id="KW-1278">Translocase</keyword>
<dbReference type="GO" id="GO:0016887">
    <property type="term" value="F:ATP hydrolysis activity"/>
    <property type="evidence" value="ECO:0007669"/>
    <property type="project" value="InterPro"/>
</dbReference>
<evidence type="ECO:0000256" key="1">
    <source>
        <dbReference type="ARBA" id="ARBA00004202"/>
    </source>
</evidence>
<evidence type="ECO:0000313" key="13">
    <source>
        <dbReference type="Proteomes" id="UP000294739"/>
    </source>
</evidence>
<evidence type="ECO:0000256" key="9">
    <source>
        <dbReference type="ARBA" id="ARBA00023136"/>
    </source>
</evidence>
<keyword evidence="9" id="KW-0472">Membrane</keyword>
<dbReference type="NCBIfam" id="TIGR01727">
    <property type="entry name" value="oligo_HPY"/>
    <property type="match status" value="1"/>
</dbReference>
<dbReference type="InterPro" id="IPR017871">
    <property type="entry name" value="ABC_transporter-like_CS"/>
</dbReference>
<keyword evidence="13" id="KW-1185">Reference proteome</keyword>
<dbReference type="PANTHER" id="PTHR43297">
    <property type="entry name" value="OLIGOPEPTIDE TRANSPORT ATP-BINDING PROTEIN APPD"/>
    <property type="match status" value="1"/>
</dbReference>
<dbReference type="EMBL" id="SMKZ01000005">
    <property type="protein sequence ID" value="TDE13527.1"/>
    <property type="molecule type" value="Genomic_DNA"/>
</dbReference>
<evidence type="ECO:0000256" key="8">
    <source>
        <dbReference type="ARBA" id="ARBA00022967"/>
    </source>
</evidence>
<keyword evidence="7 12" id="KW-0067">ATP-binding</keyword>
<evidence type="ECO:0000256" key="3">
    <source>
        <dbReference type="ARBA" id="ARBA00022448"/>
    </source>
</evidence>
<reference evidence="12 13" key="1">
    <citation type="submission" date="2019-03" db="EMBL/GenBank/DDBJ databases">
        <title>Draft genome sequences of novel Actinobacteria.</title>
        <authorList>
            <person name="Sahin N."/>
            <person name="Ay H."/>
            <person name="Saygin H."/>
        </authorList>
    </citation>
    <scope>NUCLEOTIDE SEQUENCE [LARGE SCALE GENOMIC DNA]</scope>
    <source>
        <strain evidence="12 13">5K138</strain>
    </source>
</reference>
<dbReference type="AlphaFoldDB" id="A0A4R5DJK5"/>
<dbReference type="GO" id="GO:0005886">
    <property type="term" value="C:plasma membrane"/>
    <property type="evidence" value="ECO:0007669"/>
    <property type="project" value="UniProtKB-SubCell"/>
</dbReference>
<comment type="caution">
    <text evidence="12">The sequence shown here is derived from an EMBL/GenBank/DDBJ whole genome shotgun (WGS) entry which is preliminary data.</text>
</comment>
<evidence type="ECO:0000256" key="5">
    <source>
        <dbReference type="ARBA" id="ARBA00022519"/>
    </source>
</evidence>
<dbReference type="InterPro" id="IPR050388">
    <property type="entry name" value="ABC_Ni/Peptide_Import"/>
</dbReference>
<evidence type="ECO:0000259" key="11">
    <source>
        <dbReference type="PROSITE" id="PS50893"/>
    </source>
</evidence>
<dbReference type="Pfam" id="PF00005">
    <property type="entry name" value="ABC_tran"/>
    <property type="match status" value="2"/>
</dbReference>
<dbReference type="GO" id="GO:0015833">
    <property type="term" value="P:peptide transport"/>
    <property type="evidence" value="ECO:0007669"/>
    <property type="project" value="InterPro"/>
</dbReference>
<comment type="subcellular location">
    <subcellularLocation>
        <location evidence="1">Cell membrane</location>
        <topology evidence="1">Peripheral membrane protein</topology>
    </subcellularLocation>
</comment>
<evidence type="ECO:0000256" key="10">
    <source>
        <dbReference type="SAM" id="MobiDB-lite"/>
    </source>
</evidence>
<keyword evidence="5" id="KW-0997">Cell inner membrane</keyword>
<name>A0A4R5DJK5_9ACTN</name>
<protein>
    <submittedName>
        <fullName evidence="12">ABC transporter ATP-binding protein</fullName>
    </submittedName>
</protein>
<dbReference type="InterPro" id="IPR003439">
    <property type="entry name" value="ABC_transporter-like_ATP-bd"/>
</dbReference>
<dbReference type="Pfam" id="PF08352">
    <property type="entry name" value="oligo_HPY"/>
    <property type="match status" value="2"/>
</dbReference>
<dbReference type="InterPro" id="IPR027417">
    <property type="entry name" value="P-loop_NTPase"/>
</dbReference>
<dbReference type="OrthoDB" id="8036461at2"/>
<dbReference type="InterPro" id="IPR003593">
    <property type="entry name" value="AAA+_ATPase"/>
</dbReference>
<dbReference type="Gene3D" id="3.40.50.300">
    <property type="entry name" value="P-loop containing nucleotide triphosphate hydrolases"/>
    <property type="match status" value="2"/>
</dbReference>
<keyword evidence="4" id="KW-1003">Cell membrane</keyword>
<dbReference type="InterPro" id="IPR013563">
    <property type="entry name" value="Oligopep_ABC_C"/>
</dbReference>
<organism evidence="12 13">
    <name type="scientific">Jiangella asiatica</name>
    <dbReference type="NCBI Taxonomy" id="2530372"/>
    <lineage>
        <taxon>Bacteria</taxon>
        <taxon>Bacillati</taxon>
        <taxon>Actinomycetota</taxon>
        <taxon>Actinomycetes</taxon>
        <taxon>Jiangellales</taxon>
        <taxon>Jiangellaceae</taxon>
        <taxon>Jiangella</taxon>
    </lineage>
</organism>
<dbReference type="GO" id="GO:0005524">
    <property type="term" value="F:ATP binding"/>
    <property type="evidence" value="ECO:0007669"/>
    <property type="project" value="UniProtKB-KW"/>
</dbReference>
<keyword evidence="3" id="KW-0813">Transport</keyword>
<proteinExistence type="inferred from homology"/>
<dbReference type="InParanoid" id="A0A4R5DJK5"/>
<dbReference type="RefSeq" id="WP_131892277.1">
    <property type="nucleotide sequence ID" value="NZ_SMKZ01000005.1"/>
</dbReference>
<feature type="domain" description="ABC transporter" evidence="11">
    <location>
        <begin position="363"/>
        <end position="607"/>
    </location>
</feature>
<dbReference type="NCBIfam" id="NF008453">
    <property type="entry name" value="PRK11308.1"/>
    <property type="match status" value="2"/>
</dbReference>
<evidence type="ECO:0000256" key="7">
    <source>
        <dbReference type="ARBA" id="ARBA00022840"/>
    </source>
</evidence>
<accession>A0A4R5DJK5</accession>
<gene>
    <name evidence="12" type="ORF">E1269_05715</name>
</gene>
<dbReference type="Proteomes" id="UP000294739">
    <property type="component" value="Unassembled WGS sequence"/>
</dbReference>
<evidence type="ECO:0000313" key="12">
    <source>
        <dbReference type="EMBL" id="TDE13527.1"/>
    </source>
</evidence>
<evidence type="ECO:0000256" key="4">
    <source>
        <dbReference type="ARBA" id="ARBA00022475"/>
    </source>
</evidence>
<dbReference type="FunFam" id="3.40.50.300:FF:000016">
    <property type="entry name" value="Oligopeptide ABC transporter ATP-binding component"/>
    <property type="match status" value="1"/>
</dbReference>
<dbReference type="PROSITE" id="PS50893">
    <property type="entry name" value="ABC_TRANSPORTER_2"/>
    <property type="match status" value="2"/>
</dbReference>
<dbReference type="SUPFAM" id="SSF52540">
    <property type="entry name" value="P-loop containing nucleoside triphosphate hydrolases"/>
    <property type="match status" value="2"/>
</dbReference>